<dbReference type="EMBL" id="QFWT01000010">
    <property type="protein sequence ID" value="PWI32320.1"/>
    <property type="molecule type" value="Genomic_DNA"/>
</dbReference>
<comment type="caution">
    <text evidence="1">The sequence shown here is derived from an EMBL/GenBank/DDBJ whole genome shotgun (WGS) entry which is preliminary data.</text>
</comment>
<gene>
    <name evidence="1" type="ORF">DI392_16760</name>
</gene>
<dbReference type="Gene3D" id="3.90.850.10">
    <property type="entry name" value="Fumarylacetoacetase-like, C-terminal domain"/>
    <property type="match status" value="1"/>
</dbReference>
<protein>
    <submittedName>
        <fullName evidence="1">Uncharacterized protein</fullName>
    </submittedName>
</protein>
<dbReference type="RefSeq" id="WP_109320841.1">
    <property type="nucleotide sequence ID" value="NZ_QFWT01000010.1"/>
</dbReference>
<dbReference type="AlphaFoldDB" id="A0A2U3B6A7"/>
<dbReference type="InterPro" id="IPR043776">
    <property type="entry name" value="DUF5718"/>
</dbReference>
<dbReference type="InterPro" id="IPR036663">
    <property type="entry name" value="Fumarylacetoacetase_C_sf"/>
</dbReference>
<dbReference type="Proteomes" id="UP000245362">
    <property type="component" value="Unassembled WGS sequence"/>
</dbReference>
<proteinExistence type="predicted"/>
<name>A0A2U3B6A7_9VIBR</name>
<organism evidence="1 2">
    <name type="scientific">Vibrio albus</name>
    <dbReference type="NCBI Taxonomy" id="2200953"/>
    <lineage>
        <taxon>Bacteria</taxon>
        <taxon>Pseudomonadati</taxon>
        <taxon>Pseudomonadota</taxon>
        <taxon>Gammaproteobacteria</taxon>
        <taxon>Vibrionales</taxon>
        <taxon>Vibrionaceae</taxon>
        <taxon>Vibrio</taxon>
    </lineage>
</organism>
<keyword evidence="2" id="KW-1185">Reference proteome</keyword>
<evidence type="ECO:0000313" key="1">
    <source>
        <dbReference type="EMBL" id="PWI32320.1"/>
    </source>
</evidence>
<dbReference type="GO" id="GO:0003824">
    <property type="term" value="F:catalytic activity"/>
    <property type="evidence" value="ECO:0007669"/>
    <property type="project" value="InterPro"/>
</dbReference>
<evidence type="ECO:0000313" key="2">
    <source>
        <dbReference type="Proteomes" id="UP000245362"/>
    </source>
</evidence>
<dbReference type="Pfam" id="PF18985">
    <property type="entry name" value="DUF5718"/>
    <property type="match status" value="1"/>
</dbReference>
<sequence length="260" mass="29868">MANSICIGIIGNFNGHLSGAENVAEHDVPNGIFVIHREHEETLTTGDKAKYPQEGSKVDIEPEYVIRFKVKYEDEKVSDLEPVQMTIGNDFTIRQLEGSDKISERKAWGEKSKGINHLWWDMKPFIPDNYGSNLKLISYIERDGLFYRSTPLVDCTDTKVFCSDLINWVVDSINNQTRHGMYEEILPTLVENNFPEELVLYTGAPIYTDWGEENFLQRGDKVHIAAYYADQMDIEDVKSMFFNSKHKNNSDVLSFVQEII</sequence>
<accession>A0A2U3B6A7</accession>
<reference evidence="1 2" key="1">
    <citation type="submission" date="2018-05" db="EMBL/GenBank/DDBJ databases">
        <title>Vibrio limimaris sp. nov., isolated from marine sediment.</title>
        <authorList>
            <person name="Li C.-M."/>
        </authorList>
    </citation>
    <scope>NUCLEOTIDE SEQUENCE [LARGE SCALE GENOMIC DNA]</scope>
    <source>
        <strain evidence="1 2">E4404</strain>
    </source>
</reference>
<dbReference type="OrthoDB" id="356878at2"/>